<dbReference type="Pfam" id="PF04464">
    <property type="entry name" value="Glyphos_transf"/>
    <property type="match status" value="1"/>
</dbReference>
<protein>
    <submittedName>
        <fullName evidence="8">CDP-glycerol glycerophosphotransferase family protein</fullName>
    </submittedName>
</protein>
<keyword evidence="6 7" id="KW-0472">Membrane</keyword>
<evidence type="ECO:0000256" key="5">
    <source>
        <dbReference type="ARBA" id="ARBA00022944"/>
    </source>
</evidence>
<proteinExistence type="inferred from homology"/>
<comment type="subcellular location">
    <subcellularLocation>
        <location evidence="1">Cell membrane</location>
        <topology evidence="1">Peripheral membrane protein</topology>
    </subcellularLocation>
</comment>
<evidence type="ECO:0000256" key="7">
    <source>
        <dbReference type="SAM" id="Phobius"/>
    </source>
</evidence>
<dbReference type="InterPro" id="IPR051612">
    <property type="entry name" value="Teichoic_Acid_Biosynth"/>
</dbReference>
<evidence type="ECO:0000256" key="1">
    <source>
        <dbReference type="ARBA" id="ARBA00004202"/>
    </source>
</evidence>
<dbReference type="SUPFAM" id="SSF53756">
    <property type="entry name" value="UDP-Glycosyltransferase/glycogen phosphorylase"/>
    <property type="match status" value="1"/>
</dbReference>
<keyword evidence="3" id="KW-1003">Cell membrane</keyword>
<dbReference type="InterPro" id="IPR007554">
    <property type="entry name" value="Glycerophosphate_synth"/>
</dbReference>
<dbReference type="InterPro" id="IPR043148">
    <property type="entry name" value="TagF_C"/>
</dbReference>
<dbReference type="RefSeq" id="WP_342388752.1">
    <property type="nucleotide sequence ID" value="NZ_CP138333.2"/>
</dbReference>
<keyword evidence="7" id="KW-1133">Transmembrane helix</keyword>
<accession>A0ABZ3CLM8</accession>
<dbReference type="InterPro" id="IPR043149">
    <property type="entry name" value="TagF_N"/>
</dbReference>
<evidence type="ECO:0000256" key="2">
    <source>
        <dbReference type="ARBA" id="ARBA00010488"/>
    </source>
</evidence>
<dbReference type="Gene3D" id="3.40.50.12580">
    <property type="match status" value="1"/>
</dbReference>
<gene>
    <name evidence="8" type="ORF">RQP18_03355</name>
</gene>
<evidence type="ECO:0000256" key="4">
    <source>
        <dbReference type="ARBA" id="ARBA00022679"/>
    </source>
</evidence>
<evidence type="ECO:0000256" key="3">
    <source>
        <dbReference type="ARBA" id="ARBA00022475"/>
    </source>
</evidence>
<sequence length="388" mass="44651">MIREFAITVYLAVVRIIFTLCRIFPVRNKTVMLASFGDNIQEVIHEVNRRKDSRVIVLKEPTCRRELFIGVENEDLIRFSPVHLPAFIRGIYHLATAKVVFVDNYHLILAACNFRRRTTCVQLWHANGAVKLFGLRDKTIHGRPKSAHRRFRRVYGRFHKVVVSSDGMAEIFKQAFDLDESNMLRTGVPRTDFFHSEERLGKAGEEVLAALPQIRERTVILYAPTFRDGAFAVHDLPLDIERMERALGDTHHLLIHLHPAVDFEGFEATGFATDTTGRHDISALLSVTDILITDYSSIPFEFSTLRRPMIFYPYDLEEYESTRGLWFDYHETAPGPVVHTTEGIIRAIKEDTFSPEAIEAFDRVWNKYADGHATEKLIDALYKNTIED</sequence>
<organism evidence="8 9">
    <name type="scientific">Salinicoccus bachuensis</name>
    <dbReference type="NCBI Taxonomy" id="3136731"/>
    <lineage>
        <taxon>Bacteria</taxon>
        <taxon>Bacillati</taxon>
        <taxon>Bacillota</taxon>
        <taxon>Bacilli</taxon>
        <taxon>Bacillales</taxon>
        <taxon>Staphylococcaceae</taxon>
        <taxon>Salinicoccus</taxon>
    </lineage>
</organism>
<dbReference type="EMBL" id="CP138333">
    <property type="protein sequence ID" value="WZX30233.1"/>
    <property type="molecule type" value="Genomic_DNA"/>
</dbReference>
<keyword evidence="9" id="KW-1185">Reference proteome</keyword>
<keyword evidence="4" id="KW-0808">Transferase</keyword>
<dbReference type="Gene3D" id="3.40.50.11820">
    <property type="match status" value="1"/>
</dbReference>
<dbReference type="Proteomes" id="UP001455384">
    <property type="component" value="Chromosome"/>
</dbReference>
<name>A0ABZ3CLM8_9STAP</name>
<evidence type="ECO:0000313" key="9">
    <source>
        <dbReference type="Proteomes" id="UP001455384"/>
    </source>
</evidence>
<dbReference type="PANTHER" id="PTHR37316:SF1">
    <property type="entry name" value="TEICHOIC ACID GLYCEROL-PHOSPHATE PRIMASE"/>
    <property type="match status" value="1"/>
</dbReference>
<evidence type="ECO:0000313" key="8">
    <source>
        <dbReference type="EMBL" id="WZX30233.1"/>
    </source>
</evidence>
<evidence type="ECO:0000256" key="6">
    <source>
        <dbReference type="ARBA" id="ARBA00023136"/>
    </source>
</evidence>
<keyword evidence="7" id="KW-0812">Transmembrane</keyword>
<reference evidence="9" key="1">
    <citation type="submission" date="2023-10" db="EMBL/GenBank/DDBJ databases">
        <title>Genome analysis and identification of Salinococcus sp. Bachu38 nov., a PGPR from the rhizosphere of Tamarix.</title>
        <authorList>
            <person name="Liang Z."/>
            <person name="Zhang X."/>
            <person name="Jia J."/>
            <person name="Chen X."/>
            <person name="Wang Y."/>
            <person name="Wang Q."/>
            <person name="Wang R."/>
        </authorList>
    </citation>
    <scope>NUCLEOTIDE SEQUENCE [LARGE SCALE GENOMIC DNA]</scope>
    <source>
        <strain evidence="9">Bachu38</strain>
    </source>
</reference>
<dbReference type="PANTHER" id="PTHR37316">
    <property type="entry name" value="TEICHOIC ACID GLYCEROL-PHOSPHATE PRIMASE"/>
    <property type="match status" value="1"/>
</dbReference>
<feature type="transmembrane region" description="Helical" evidence="7">
    <location>
        <begin position="6"/>
        <end position="24"/>
    </location>
</feature>
<comment type="similarity">
    <text evidence="2">Belongs to the CDP-glycerol glycerophosphotransferase family.</text>
</comment>
<keyword evidence="5" id="KW-0777">Teichoic acid biosynthesis</keyword>